<organism evidence="2 3">
    <name type="scientific">Vibrio coralliilyticus</name>
    <dbReference type="NCBI Taxonomy" id="190893"/>
    <lineage>
        <taxon>Bacteria</taxon>
        <taxon>Pseudomonadati</taxon>
        <taxon>Pseudomonadota</taxon>
        <taxon>Gammaproteobacteria</taxon>
        <taxon>Vibrionales</taxon>
        <taxon>Vibrionaceae</taxon>
        <taxon>Vibrio</taxon>
    </lineage>
</organism>
<keyword evidence="1" id="KW-1133">Transmembrane helix</keyword>
<feature type="transmembrane region" description="Helical" evidence="1">
    <location>
        <begin position="21"/>
        <end position="42"/>
    </location>
</feature>
<dbReference type="AlphaFoldDB" id="A0AAP7DFD1"/>
<dbReference type="Proteomes" id="UP000576645">
    <property type="component" value="Unassembled WGS sequence"/>
</dbReference>
<dbReference type="RefSeq" id="WP_171353707.1">
    <property type="nucleotide sequence ID" value="NZ_VTXP01000015.1"/>
</dbReference>
<sequence>MIIRFQVIAHLLANAFNYNRLVTVAIGLLLNEIFSLVVTRMLGITSMLHAPLAFVVADFALSGVLFALFYRTFRICKEEKNAWPTD</sequence>
<gene>
    <name evidence="2" type="ORF">F0238_21030</name>
</gene>
<keyword evidence="1" id="KW-0812">Transmembrane</keyword>
<comment type="caution">
    <text evidence="2">The sequence shown here is derived from an EMBL/GenBank/DDBJ whole genome shotgun (WGS) entry which is preliminary data.</text>
</comment>
<proteinExistence type="predicted"/>
<feature type="transmembrane region" description="Helical" evidence="1">
    <location>
        <begin position="48"/>
        <end position="70"/>
    </location>
</feature>
<protein>
    <submittedName>
        <fullName evidence="2">Uncharacterized protein</fullName>
    </submittedName>
</protein>
<dbReference type="EMBL" id="VTXP01000015">
    <property type="protein sequence ID" value="NOJ25211.1"/>
    <property type="molecule type" value="Genomic_DNA"/>
</dbReference>
<evidence type="ECO:0000256" key="1">
    <source>
        <dbReference type="SAM" id="Phobius"/>
    </source>
</evidence>
<evidence type="ECO:0000313" key="2">
    <source>
        <dbReference type="EMBL" id="NOJ25211.1"/>
    </source>
</evidence>
<evidence type="ECO:0000313" key="3">
    <source>
        <dbReference type="Proteomes" id="UP000576645"/>
    </source>
</evidence>
<reference evidence="2 3" key="1">
    <citation type="submission" date="2019-09" db="EMBL/GenBank/DDBJ databases">
        <title>Draft genome sequencing and comparative genomics of hatchery-associated Vibrios.</title>
        <authorList>
            <person name="Kehlet-Delgado H."/>
            <person name="Mueller R.S."/>
        </authorList>
    </citation>
    <scope>NUCLEOTIDE SEQUENCE [LARGE SCALE GENOMIC DNA]</scope>
    <source>
        <strain evidence="2 3">09-121-3</strain>
    </source>
</reference>
<name>A0AAP7DFD1_9VIBR</name>
<accession>A0AAP7DFD1</accession>
<keyword evidence="1" id="KW-0472">Membrane</keyword>